<reference evidence="2" key="1">
    <citation type="submission" date="2022-11" db="UniProtKB">
        <authorList>
            <consortium name="WormBaseParasite"/>
        </authorList>
    </citation>
    <scope>IDENTIFICATION</scope>
</reference>
<dbReference type="WBParaSite" id="ES5_v2.g21972.t1">
    <property type="protein sequence ID" value="ES5_v2.g21972.t1"/>
    <property type="gene ID" value="ES5_v2.g21972"/>
</dbReference>
<sequence length="532" mass="61700">MLSQSKDSFSSVFDKLDRFYNISSLASRISKNDKDYISYILSTNKHLHVLIVEEQTLKLVYCAEIEDVEAFITDIPKIFNTKVKAIIFRVFGFKHEKYPNNIKFCEDLKNKIDACKIPYYFLSNTDFIFTQSIVASNISTNFDENILIVFSDVDTAMKLQYTKHGYKFIEKIFDENSMTKVRNLQKVIVLSGKNQQKFMNLFKSRNPILVQYRDNENILKCLIEINKWMFDKSYTKFHVIPRSDKYFTIGYEIVGERESYNLILVPKGNELPVKVGVSSSKTSFNHFLAYLDEDDPEKVIKHKEYKLTGEAHEYRLILKIDINNFPTYEIENVIHEHIVNFPKFCDSYKFESGANFKSYPIIGILANRSFICINKNGKFEFLESWGGKWGTPMHITFDKEKPQFGAAAEETLTKHGKYGVQDLLQVMTEGDNAITEITPHGYKFVKDEENPVLLEFETFDGTKKAASPEFLIAMLIRQQLKAIEKEMGKKPASIGFCIFNVFTEKENKNIKIAFGKACALMKIKDFCFVPWK</sequence>
<proteinExistence type="predicted"/>
<accession>A0AC34FWM0</accession>
<evidence type="ECO:0000313" key="1">
    <source>
        <dbReference type="Proteomes" id="UP000887579"/>
    </source>
</evidence>
<name>A0AC34FWM0_9BILA</name>
<organism evidence="1 2">
    <name type="scientific">Panagrolaimus sp. ES5</name>
    <dbReference type="NCBI Taxonomy" id="591445"/>
    <lineage>
        <taxon>Eukaryota</taxon>
        <taxon>Metazoa</taxon>
        <taxon>Ecdysozoa</taxon>
        <taxon>Nematoda</taxon>
        <taxon>Chromadorea</taxon>
        <taxon>Rhabditida</taxon>
        <taxon>Tylenchina</taxon>
        <taxon>Panagrolaimomorpha</taxon>
        <taxon>Panagrolaimoidea</taxon>
        <taxon>Panagrolaimidae</taxon>
        <taxon>Panagrolaimus</taxon>
    </lineage>
</organism>
<dbReference type="Proteomes" id="UP000887579">
    <property type="component" value="Unplaced"/>
</dbReference>
<evidence type="ECO:0000313" key="2">
    <source>
        <dbReference type="WBParaSite" id="ES5_v2.g21972.t1"/>
    </source>
</evidence>
<protein>
    <submittedName>
        <fullName evidence="2">Uncharacterized protein</fullName>
    </submittedName>
</protein>